<evidence type="ECO:0000313" key="6">
    <source>
        <dbReference type="EMBL" id="KAJ4327602.1"/>
    </source>
</evidence>
<keyword evidence="7" id="KW-1185">Reference proteome</keyword>
<gene>
    <name evidence="6" type="ORF">N0V84_001991</name>
</gene>
<sequence>MASSPAAASGLPTPSQSSRRKANPSITPRRFTRFWYQRQAQTEELPKPRSILGNLNSSSVNNRQFLSPQSLFSDPIASDPISPPSPTSRLQDDSRKRKLQAGQAEPDFKRPALNLENMPPLRLNLPAQASQEIDVTLSDAPTKPQDSQESLNSRRKATLSDFFKASRGGVRALKKKPSSVSFSSPTDTEEPNNALEGYAPRPIRKFGNRGFEAQLLNREHGFGYPNGQTYLHTPAYDIRSETANFHSRSTDYHECVARDRPGNTIPFCLASANSAPVTAIGDEEGCVRFFNTTSTDNPAQDKVDAHFQVHNNAIWDMAFSRDDLRLATASGESGVIIDTITQTVAAKLEGGHWDSTRQIAWQKGQTTGNVLATSDKAGRIRLWDLRCPEARGKSFSTRSSSSESKGRRVVVERDRNLDPFRAATVNILDRTHERTMAGNTSTASVTAIHWLPADREHLLLSASEATAVVKLWDLRYIKPRRQEKSTPLASTRAPSSHAWRSYGITSLALSNDAARMYAVCKDNTVYAYSTAHLMLGHAPELEDFATKRRPTGVEGLGPLYGFKHDSFSARTFYVKCSIREKGLSHTSDLLAVGSTSSSVMLFPVDERHLRSACDQRAHVLDSQGSVGTLSRSFSAPETSFPIFRIGTPLIHGHSSEVTNVSWTHDGKLVSASDDYIVRQWQENGERARHYRQVGDFGGERHMAGWADVGDDWDAEDDEE</sequence>
<dbReference type="PANTHER" id="PTHR22852:SF0">
    <property type="entry name" value="DENTICLELESS PROTEIN HOMOLOG"/>
    <property type="match status" value="1"/>
</dbReference>
<dbReference type="SUPFAM" id="SSF50978">
    <property type="entry name" value="WD40 repeat-like"/>
    <property type="match status" value="1"/>
</dbReference>
<dbReference type="SMART" id="SM00320">
    <property type="entry name" value="WD40"/>
    <property type="match status" value="5"/>
</dbReference>
<dbReference type="Pfam" id="PF00400">
    <property type="entry name" value="WD40"/>
    <property type="match status" value="2"/>
</dbReference>
<feature type="region of interest" description="Disordered" evidence="5">
    <location>
        <begin position="174"/>
        <end position="201"/>
    </location>
</feature>
<dbReference type="Proteomes" id="UP001140502">
    <property type="component" value="Unassembled WGS sequence"/>
</dbReference>
<evidence type="ECO:0000313" key="7">
    <source>
        <dbReference type="Proteomes" id="UP001140502"/>
    </source>
</evidence>
<dbReference type="EMBL" id="JAPEUR010000022">
    <property type="protein sequence ID" value="KAJ4327602.1"/>
    <property type="molecule type" value="Genomic_DNA"/>
</dbReference>
<comment type="caution">
    <text evidence="6">The sequence shown here is derived from an EMBL/GenBank/DDBJ whole genome shotgun (WGS) entry which is preliminary data.</text>
</comment>
<dbReference type="InterPro" id="IPR036322">
    <property type="entry name" value="WD40_repeat_dom_sf"/>
</dbReference>
<name>A0A9W9BS37_9HYPO</name>
<dbReference type="Gene3D" id="2.130.10.10">
    <property type="entry name" value="YVTN repeat-like/Quinoprotein amine dehydrogenase"/>
    <property type="match status" value="3"/>
</dbReference>
<keyword evidence="4" id="KW-0853">WD repeat</keyword>
<comment type="similarity">
    <text evidence="3">Belongs to the WD repeat cdt2 family.</text>
</comment>
<reference evidence="6" key="1">
    <citation type="submission" date="2022-10" db="EMBL/GenBank/DDBJ databases">
        <title>Tapping the CABI collections for fungal endophytes: first genome assemblies for Collariella, Neodidymelliopsis, Ascochyta clinopodiicola, Didymella pomorum, Didymosphaeria variabile, Neocosmospora piperis and Neocucurbitaria cava.</title>
        <authorList>
            <person name="Hill R."/>
        </authorList>
    </citation>
    <scope>NUCLEOTIDE SEQUENCE</scope>
    <source>
        <strain evidence="6">IMI 366586</strain>
    </source>
</reference>
<evidence type="ECO:0000256" key="2">
    <source>
        <dbReference type="ARBA" id="ARBA00022786"/>
    </source>
</evidence>
<dbReference type="GO" id="GO:0030674">
    <property type="term" value="F:protein-macromolecule adaptor activity"/>
    <property type="evidence" value="ECO:0007669"/>
    <property type="project" value="TreeGrafter"/>
</dbReference>
<feature type="region of interest" description="Disordered" evidence="5">
    <location>
        <begin position="1"/>
        <end position="114"/>
    </location>
</feature>
<feature type="repeat" description="WD" evidence="4">
    <location>
        <begin position="650"/>
        <end position="681"/>
    </location>
</feature>
<dbReference type="AlphaFoldDB" id="A0A9W9BS37"/>
<feature type="compositionally biased region" description="Polar residues" evidence="5">
    <location>
        <begin position="53"/>
        <end position="72"/>
    </location>
</feature>
<comment type="pathway">
    <text evidence="1">Protein modification; protein ubiquitination.</text>
</comment>
<dbReference type="InterPro" id="IPR051865">
    <property type="entry name" value="WD-repeat_CDT2_adapter"/>
</dbReference>
<dbReference type="InterPro" id="IPR015943">
    <property type="entry name" value="WD40/YVTN_repeat-like_dom_sf"/>
</dbReference>
<dbReference type="PROSITE" id="PS50082">
    <property type="entry name" value="WD_REPEATS_2"/>
    <property type="match status" value="1"/>
</dbReference>
<evidence type="ECO:0000256" key="3">
    <source>
        <dbReference type="ARBA" id="ARBA00038344"/>
    </source>
</evidence>
<evidence type="ECO:0000256" key="5">
    <source>
        <dbReference type="SAM" id="MobiDB-lite"/>
    </source>
</evidence>
<dbReference type="OrthoDB" id="2096344at2759"/>
<dbReference type="GO" id="GO:0043161">
    <property type="term" value="P:proteasome-mediated ubiquitin-dependent protein catabolic process"/>
    <property type="evidence" value="ECO:0007669"/>
    <property type="project" value="TreeGrafter"/>
</dbReference>
<evidence type="ECO:0000256" key="1">
    <source>
        <dbReference type="ARBA" id="ARBA00004906"/>
    </source>
</evidence>
<proteinExistence type="inferred from homology"/>
<organism evidence="6 7">
    <name type="scientific">Fusarium piperis</name>
    <dbReference type="NCBI Taxonomy" id="1435070"/>
    <lineage>
        <taxon>Eukaryota</taxon>
        <taxon>Fungi</taxon>
        <taxon>Dikarya</taxon>
        <taxon>Ascomycota</taxon>
        <taxon>Pezizomycotina</taxon>
        <taxon>Sordariomycetes</taxon>
        <taxon>Hypocreomycetidae</taxon>
        <taxon>Hypocreales</taxon>
        <taxon>Nectriaceae</taxon>
        <taxon>Fusarium</taxon>
        <taxon>Fusarium solani species complex</taxon>
    </lineage>
</organism>
<dbReference type="InterPro" id="IPR001680">
    <property type="entry name" value="WD40_rpt"/>
</dbReference>
<evidence type="ECO:0008006" key="8">
    <source>
        <dbReference type="Google" id="ProtNLM"/>
    </source>
</evidence>
<accession>A0A9W9BS37</accession>
<evidence type="ECO:0000256" key="4">
    <source>
        <dbReference type="PROSITE-ProRule" id="PRU00221"/>
    </source>
</evidence>
<dbReference type="GO" id="GO:0005634">
    <property type="term" value="C:nucleus"/>
    <property type="evidence" value="ECO:0007669"/>
    <property type="project" value="TreeGrafter"/>
</dbReference>
<dbReference type="PROSITE" id="PS50294">
    <property type="entry name" value="WD_REPEATS_REGION"/>
    <property type="match status" value="1"/>
</dbReference>
<dbReference type="PANTHER" id="PTHR22852">
    <property type="entry name" value="LETHAL 2 DENTICLELESS PROTEIN RETINOIC ACID-REGULATED NUCLEAR MATRIX-ASSOCIATED PROTEIN"/>
    <property type="match status" value="1"/>
</dbReference>
<protein>
    <recommendedName>
        <fullName evidence="8">Lethal(2) denticleless protein</fullName>
    </recommendedName>
</protein>
<keyword evidence="2" id="KW-0833">Ubl conjugation pathway</keyword>